<dbReference type="Proteomes" id="UP000189670">
    <property type="component" value="Unassembled WGS sequence"/>
</dbReference>
<accession>A0A1V1PAV7</accession>
<dbReference type="EMBL" id="ATBP01000202">
    <property type="protein sequence ID" value="ETR71950.1"/>
    <property type="molecule type" value="Genomic_DNA"/>
</dbReference>
<protein>
    <submittedName>
        <fullName evidence="1">Uncharacterized protein</fullName>
    </submittedName>
</protein>
<sequence>MGVWLENYNNSALAETPRVYLVPAGLDVMYVPDSFDLDTREWDIIDQVIPIPLPLGQSDILQSNWIPMISTINEDPTKIRRYASFRAYHDNGYFNENEMSYDSRLVGRSVWNTRWILIIPGATFLNDPDDGLDTLIYGELVPGSDLTRDENGISDIKLFFQTYANSGG</sequence>
<gene>
    <name evidence="1" type="ORF">OMM_02090</name>
</gene>
<comment type="caution">
    <text evidence="1">The sequence shown here is derived from an EMBL/GenBank/DDBJ whole genome shotgun (WGS) entry which is preliminary data.</text>
</comment>
<proteinExistence type="predicted"/>
<organism evidence="1 2">
    <name type="scientific">Candidatus Magnetoglobus multicellularis str. Araruama</name>
    <dbReference type="NCBI Taxonomy" id="890399"/>
    <lineage>
        <taxon>Bacteria</taxon>
        <taxon>Pseudomonadati</taxon>
        <taxon>Thermodesulfobacteriota</taxon>
        <taxon>Desulfobacteria</taxon>
        <taxon>Desulfobacterales</taxon>
        <taxon>Desulfobacteraceae</taxon>
        <taxon>Candidatus Magnetoglobus</taxon>
    </lineage>
</organism>
<dbReference type="AlphaFoldDB" id="A0A1V1PAV7"/>
<reference evidence="2" key="1">
    <citation type="submission" date="2012-11" db="EMBL/GenBank/DDBJ databases">
        <authorList>
            <person name="Lucero-Rivera Y.E."/>
            <person name="Tovar-Ramirez D."/>
        </authorList>
    </citation>
    <scope>NUCLEOTIDE SEQUENCE [LARGE SCALE GENOMIC DNA]</scope>
    <source>
        <strain evidence="2">Araruama</strain>
    </source>
</reference>
<name>A0A1V1PAV7_9BACT</name>
<evidence type="ECO:0000313" key="2">
    <source>
        <dbReference type="Proteomes" id="UP000189670"/>
    </source>
</evidence>
<evidence type="ECO:0000313" key="1">
    <source>
        <dbReference type="EMBL" id="ETR71950.1"/>
    </source>
</evidence>